<protein>
    <submittedName>
        <fullName evidence="2">Uncharacterized protein</fullName>
    </submittedName>
</protein>
<feature type="compositionally biased region" description="Basic and acidic residues" evidence="1">
    <location>
        <begin position="60"/>
        <end position="72"/>
    </location>
</feature>
<evidence type="ECO:0000313" key="3">
    <source>
        <dbReference type="Proteomes" id="UP001176941"/>
    </source>
</evidence>
<proteinExistence type="predicted"/>
<dbReference type="EMBL" id="OX459938">
    <property type="protein sequence ID" value="CAI9160968.1"/>
    <property type="molecule type" value="Genomic_DNA"/>
</dbReference>
<organism evidence="2 3">
    <name type="scientific">Rangifer tarandus platyrhynchus</name>
    <name type="common">Svalbard reindeer</name>
    <dbReference type="NCBI Taxonomy" id="3082113"/>
    <lineage>
        <taxon>Eukaryota</taxon>
        <taxon>Metazoa</taxon>
        <taxon>Chordata</taxon>
        <taxon>Craniata</taxon>
        <taxon>Vertebrata</taxon>
        <taxon>Euteleostomi</taxon>
        <taxon>Mammalia</taxon>
        <taxon>Eutheria</taxon>
        <taxon>Laurasiatheria</taxon>
        <taxon>Artiodactyla</taxon>
        <taxon>Ruminantia</taxon>
        <taxon>Pecora</taxon>
        <taxon>Cervidae</taxon>
        <taxon>Odocoileinae</taxon>
        <taxon>Rangifer</taxon>
    </lineage>
</organism>
<keyword evidence="3" id="KW-1185">Reference proteome</keyword>
<accession>A0ABN8YKM4</accession>
<evidence type="ECO:0000313" key="2">
    <source>
        <dbReference type="EMBL" id="CAI9160968.1"/>
    </source>
</evidence>
<feature type="region of interest" description="Disordered" evidence="1">
    <location>
        <begin position="29"/>
        <end position="101"/>
    </location>
</feature>
<reference evidence="2" key="1">
    <citation type="submission" date="2023-04" db="EMBL/GenBank/DDBJ databases">
        <authorList>
            <consortium name="ELIXIR-Norway"/>
        </authorList>
    </citation>
    <scope>NUCLEOTIDE SEQUENCE [LARGE SCALE GENOMIC DNA]</scope>
</reference>
<dbReference type="Proteomes" id="UP001176941">
    <property type="component" value="Chromosome 2"/>
</dbReference>
<sequence>MGAGPGVGGAGRARALRWPRPRPVIARAARADARAGGARRGSRRAGLNLVRTRETVGPGAEHRSLRVGRDLSPRPGRGSEVAGKAGAGLGARHTPRLFPRD</sequence>
<evidence type="ECO:0000256" key="1">
    <source>
        <dbReference type="SAM" id="MobiDB-lite"/>
    </source>
</evidence>
<gene>
    <name evidence="2" type="ORF">MRATA1EN1_LOCUS9930</name>
</gene>
<name>A0ABN8YKM4_RANTA</name>